<feature type="region of interest" description="Disordered" evidence="1">
    <location>
        <begin position="795"/>
        <end position="843"/>
    </location>
</feature>
<dbReference type="InterPro" id="IPR053060">
    <property type="entry name" value="Cytokinesis_Signaling_Reg"/>
</dbReference>
<evidence type="ECO:0000313" key="4">
    <source>
        <dbReference type="EMBL" id="SYW83504.1"/>
    </source>
</evidence>
<dbReference type="Pfam" id="PF02752">
    <property type="entry name" value="Arrestin_C"/>
    <property type="match status" value="1"/>
</dbReference>
<dbReference type="Proteomes" id="UP000179920">
    <property type="component" value="Chromosome XVII"/>
</dbReference>
<dbReference type="PANTHER" id="PTHR36419">
    <property type="entry name" value="ARRESTIN FAMILY PROTEIN 1"/>
    <property type="match status" value="1"/>
</dbReference>
<feature type="compositionally biased region" description="Polar residues" evidence="1">
    <location>
        <begin position="511"/>
        <end position="522"/>
    </location>
</feature>
<proteinExistence type="predicted"/>
<feature type="domain" description="Arrestin C-terminal-like" evidence="2">
    <location>
        <begin position="181"/>
        <end position="316"/>
    </location>
</feature>
<dbReference type="AlphaFoldDB" id="A0A1K0HJU2"/>
<dbReference type="Proteomes" id="UP000658997">
    <property type="component" value="Unassembled WGS sequence"/>
</dbReference>
<feature type="compositionally biased region" description="Polar residues" evidence="1">
    <location>
        <begin position="1187"/>
        <end position="1200"/>
    </location>
</feature>
<feature type="region of interest" description="Disordered" evidence="1">
    <location>
        <begin position="1135"/>
        <end position="1200"/>
    </location>
</feature>
<feature type="compositionally biased region" description="Basic and acidic residues" evidence="1">
    <location>
        <begin position="626"/>
        <end position="652"/>
    </location>
</feature>
<keyword evidence="6" id="KW-1185">Reference proteome</keyword>
<dbReference type="InterPro" id="IPR011022">
    <property type="entry name" value="Arrestin_C-like"/>
</dbReference>
<dbReference type="InterPro" id="IPR014756">
    <property type="entry name" value="Ig_E-set"/>
</dbReference>
<feature type="region of interest" description="Disordered" evidence="1">
    <location>
        <begin position="729"/>
        <end position="763"/>
    </location>
</feature>
<dbReference type="OrthoDB" id="4001642at2759"/>
<dbReference type="PANTHER" id="PTHR36419:SF1">
    <property type="entry name" value="RHO1 GEF LOCALIZING PROTEIN 1"/>
    <property type="match status" value="1"/>
</dbReference>
<name>A0A1K0HJU2_9BASI</name>
<dbReference type="GO" id="GO:0000935">
    <property type="term" value="C:division septum"/>
    <property type="evidence" value="ECO:0007669"/>
    <property type="project" value="TreeGrafter"/>
</dbReference>
<feature type="region of interest" description="Disordered" evidence="1">
    <location>
        <begin position="859"/>
        <end position="890"/>
    </location>
</feature>
<accession>A0A1K0HJU2</accession>
<dbReference type="GO" id="GO:0000917">
    <property type="term" value="P:division septum assembly"/>
    <property type="evidence" value="ECO:0007669"/>
    <property type="project" value="TreeGrafter"/>
</dbReference>
<dbReference type="SUPFAM" id="SSF81296">
    <property type="entry name" value="E set domains"/>
    <property type="match status" value="1"/>
</dbReference>
<feature type="region of interest" description="Disordered" evidence="1">
    <location>
        <begin position="496"/>
        <end position="545"/>
    </location>
</feature>
<dbReference type="Gene3D" id="2.60.40.640">
    <property type="match status" value="1"/>
</dbReference>
<organism evidence="3 5">
    <name type="scientific">Ustilago bromivora</name>
    <dbReference type="NCBI Taxonomy" id="307758"/>
    <lineage>
        <taxon>Eukaryota</taxon>
        <taxon>Fungi</taxon>
        <taxon>Dikarya</taxon>
        <taxon>Basidiomycota</taxon>
        <taxon>Ustilaginomycotina</taxon>
        <taxon>Ustilaginomycetes</taxon>
        <taxon>Ustilaginales</taxon>
        <taxon>Ustilaginaceae</taxon>
        <taxon>Ustilago</taxon>
    </lineage>
</organism>
<dbReference type="SMART" id="SM01017">
    <property type="entry name" value="Arrestin_C"/>
    <property type="match status" value="1"/>
</dbReference>
<evidence type="ECO:0000256" key="1">
    <source>
        <dbReference type="SAM" id="MobiDB-lite"/>
    </source>
</evidence>
<feature type="compositionally biased region" description="Low complexity" evidence="1">
    <location>
        <begin position="865"/>
        <end position="885"/>
    </location>
</feature>
<gene>
    <name evidence="4" type="ORF">UBRO2_05206</name>
    <name evidence="3" type="ORF">UBRO_07313</name>
</gene>
<evidence type="ECO:0000313" key="3">
    <source>
        <dbReference type="EMBL" id="SAM85341.1"/>
    </source>
</evidence>
<dbReference type="EMBL" id="ULHB01000149">
    <property type="protein sequence ID" value="SYW83504.1"/>
    <property type="molecule type" value="Genomic_DNA"/>
</dbReference>
<evidence type="ECO:0000313" key="6">
    <source>
        <dbReference type="Proteomes" id="UP000658997"/>
    </source>
</evidence>
<sequence length="1200" mass="127781">MSQPKLTLRPPPHREFIQGFPGIVGAGPRPPAHVAGTVEVRLGTKGLKAAWLRIELRKLETLPGGESWGELIGKGPIDVWSARKDEAYKSESEKGWELLQTADFPFQVSIPEGLPPSAKLEKNAGINYELVTSLCVRSKKGLLKKETTSSIIQNTHPLWLDKHELHSTWPVYSQPQDLEAIQDDIRVKVMRNRSCYGPGDSVDVRVIVSSERVSPIKVKSISFSIRETITFKGSAKKTFGSNKAASQKSETLSSKSKSFGKKVYKGDIHTFDLSCQIPRTHTLMTIQTAKHIEVSYTLRVQVETAKKPIIVDHLPITVSNFTKTASDALMDRIDWVPGLSAPVDAATAFAYQNDRGFEPAEGSAGGQPTITRSMSFGGLTYSGGRSSYPGYPGGDLRRRDTVMTQGTAISGPGMAGRGVPGQVFSWGQYGAAQPFGGGEAPRPAFAGPPSIYEGHELAPEETRALFHSTNRPQSAMVLGTAVDPVLMPPLSYQGHSGAVTPIAEGSEDGHGQSQLGQRTSYPQQQQQDPRRHSQYSGTASPASFTHHNQQHYSASGAVFNVPVVPAEHRYTGTSPAAEVPYRNTAGTPDLSNGATTRYVRPEPVHQQLQASPARTPAPDSGMTSAEAEKQRLYERARQQAERNQRRADERRALHQGVSTPASPVGNGNGGRPYSMMNLASYSSAAQSSAGTGRDAGGSGNWNAVAHLSAEAEKMRLFERARAEAERYQSGYQQGAAFPPSTQDSTPPAAAAVAGGSGSGAGRAQAASSTIVSGCSAPYPSYMTAEEEKRQLYEKAKAEAEAFQRGEPVPSSFITPGEQSSGGMGHRQAASLSNGTVTDIPGAWPKAAPTVTLALTAQPHQPQPIAGGSSSSTAPAPSTTAGPGAASEKEQLRRYYEARDAVAQHLSQPSSSQPVSTNEGMYASEVASAVYGATPHQPADTVASPIRTSAALVGPTAVRPGGMGVQSYLTEAEQQSAEEKERLASHYARKTARAEARAVAKTSGPARAGGVGAAANGASEKAQLAAYYAARDAMEQNLGSQSQPRVQTTCSVHPTTSASNTYTSAIAGGSHSSATQPIIAQIRASSGILLPSNSSFTHQHSYSVDAAGDQWKPEYNSLYHHSYFDQDVDRRRLNATNGSMSRNAPPPPPLPPKIPIRSSFAPVKYEQAEPTLKRNRLESQLPVDRSLLVSTPQTSPPSDRS</sequence>
<feature type="compositionally biased region" description="Pro residues" evidence="1">
    <location>
        <begin position="1143"/>
        <end position="1153"/>
    </location>
</feature>
<feature type="compositionally biased region" description="Polar residues" evidence="1">
    <location>
        <begin position="534"/>
        <end position="545"/>
    </location>
</feature>
<protein>
    <recommendedName>
        <fullName evidence="2">Arrestin C-terminal-like domain-containing protein</fullName>
    </recommendedName>
</protein>
<feature type="region of interest" description="Disordered" evidence="1">
    <location>
        <begin position="574"/>
        <end position="672"/>
    </location>
</feature>
<reference evidence="4" key="3">
    <citation type="submission" date="2018-08" db="EMBL/GenBank/DDBJ databases">
        <authorList>
            <person name="Guldener U."/>
        </authorList>
    </citation>
    <scope>NUCLEOTIDE SEQUENCE</scope>
    <source>
        <strain evidence="4">UB2</strain>
    </source>
</reference>
<evidence type="ECO:0000259" key="2">
    <source>
        <dbReference type="SMART" id="SM01017"/>
    </source>
</evidence>
<reference evidence="5" key="2">
    <citation type="submission" date="2016-04" db="EMBL/GenBank/DDBJ databases">
        <authorList>
            <person name="Guldener U."/>
            <person name="Guldener U."/>
        </authorList>
    </citation>
    <scope>NUCLEOTIDE SEQUENCE [LARGE SCALE GENOMIC DNA]</scope>
    <source>
        <strain evidence="5">UB2112</strain>
    </source>
</reference>
<dbReference type="InterPro" id="IPR014752">
    <property type="entry name" value="Arrestin-like_C"/>
</dbReference>
<feature type="compositionally biased region" description="Polar residues" evidence="1">
    <location>
        <begin position="584"/>
        <end position="595"/>
    </location>
</feature>
<evidence type="ECO:0000313" key="5">
    <source>
        <dbReference type="Proteomes" id="UP000179920"/>
    </source>
</evidence>
<dbReference type="EMBL" id="LT558133">
    <property type="protein sequence ID" value="SAM85341.1"/>
    <property type="molecule type" value="Genomic_DNA"/>
</dbReference>
<reference evidence="3" key="1">
    <citation type="submission" date="2016-04" db="EMBL/GenBank/DDBJ databases">
        <authorList>
            <person name="Evans L.H."/>
            <person name="Alamgir A."/>
            <person name="Owens N."/>
            <person name="Weber N.D."/>
            <person name="Virtaneva K."/>
            <person name="Barbian K."/>
            <person name="Babar A."/>
            <person name="Rosenke K."/>
        </authorList>
    </citation>
    <scope>NUCLEOTIDE SEQUENCE</scope>
    <source>
        <strain evidence="3">UB2112</strain>
    </source>
</reference>